<evidence type="ECO:0000313" key="2">
    <source>
        <dbReference type="EMBL" id="AFI24919.1"/>
    </source>
</evidence>
<dbReference type="Pfam" id="PF16081">
    <property type="entry name" value="Phage_holin_7_1"/>
    <property type="match status" value="1"/>
</dbReference>
<comment type="caution">
    <text evidence="1">Lacks conserved residue(s) required for the propagation of feature annotation.</text>
</comment>
<feature type="transmembrane region" description="Helical" evidence="1">
    <location>
        <begin position="9"/>
        <end position="28"/>
    </location>
</feature>
<dbReference type="GO" id="GO:0020002">
    <property type="term" value="C:host cell plasma membrane"/>
    <property type="evidence" value="ECO:0007669"/>
    <property type="project" value="UniProtKB-SubCell"/>
</dbReference>
<keyword evidence="1" id="KW-0472">Membrane</keyword>
<dbReference type="Proteomes" id="UP000002876">
    <property type="component" value="Segment"/>
</dbReference>
<reference evidence="2 3" key="1">
    <citation type="journal article" date="2012" name="J. Virol.">
        <title>Biology of a Novel Mycobacteriophage, SWU1, Isolated from Chinese Soil as Revealed by Genomic Characteristics.</title>
        <authorList>
            <person name="Fan X."/>
            <person name="Teng T."/>
            <person name="Wang H."/>
            <person name="Xie J."/>
        </authorList>
    </citation>
    <scope>NUCLEOTIDE SEQUENCE [LARGE SCALE GENOMIC DNA]</scope>
</reference>
<keyword evidence="1" id="KW-0812">Transmembrane</keyword>
<dbReference type="GeneID" id="12978764"/>
<keyword evidence="1" id="KW-1188">Viral release from host cell</keyword>
<dbReference type="HAMAP" id="MF_04168">
    <property type="entry name" value="HOLIN_D29"/>
    <property type="match status" value="1"/>
</dbReference>
<comment type="function">
    <text evidence="1">Accumulates harmlessly in the cytoplasmic membrane until it reaches a critical concentration that triggers the formation of micron-scale pores (holes) causing host cell membrane disruption and endolysin escape into the periplasmic space. Determines the precise timing of host cell lysis. Participates with the endolysin protein in the sequential events which lead to the programmed host cell lysis releasing the mature viral particles from the host cell.</text>
</comment>
<dbReference type="GO" id="GO:0016020">
    <property type="term" value="C:membrane"/>
    <property type="evidence" value="ECO:0007669"/>
    <property type="project" value="UniProtKB-UniRule"/>
</dbReference>
<keyword evidence="1" id="KW-1133">Transmembrane helix</keyword>
<accession>I1V1E1</accession>
<sequence length="131" mass="13353">MSPKIRQTIYLLGTAAPALLGIVLIWGGLDAESAADLGDIIAGVVSLLVSGAPAVAAGTVRSQRKDGTLSTSPVDQVTKGVEQVLAARQSAEAEVAKVKQALETAVSGSLPQLGPLATQILNVADDTVWRP</sequence>
<keyword evidence="3" id="KW-1185">Reference proteome</keyword>
<comment type="subunit">
    <text evidence="1">Homomultimer. Self-associates to form a pore.</text>
</comment>
<dbReference type="OrthoDB" id="17713at10239"/>
<dbReference type="InterPro" id="IPR032121">
    <property type="entry name" value="Myco_phage_holin"/>
</dbReference>
<proteinExistence type="inferred from homology"/>
<keyword evidence="1" id="KW-0578">Host cell lysis by virus</keyword>
<dbReference type="EMBL" id="JF946695">
    <property type="protein sequence ID" value="AFI24919.1"/>
    <property type="molecule type" value="Genomic_DNA"/>
</dbReference>
<comment type="subcellular location">
    <subcellularLocation>
        <location evidence="1">Host cell inner membrane</location>
        <topology evidence="1">Multi-pass membrane protein</topology>
    </subcellularLocation>
</comment>
<protein>
    <recommendedName>
        <fullName evidence="1">Holin</fullName>
    </recommendedName>
</protein>
<dbReference type="GO" id="GO:0031640">
    <property type="term" value="P:killing of cells of another organism"/>
    <property type="evidence" value="ECO:0007669"/>
    <property type="project" value="UniProtKB-KW"/>
</dbReference>
<keyword evidence="1" id="KW-1032">Host cell membrane</keyword>
<evidence type="ECO:0000256" key="1">
    <source>
        <dbReference type="HAMAP-Rule" id="MF_04168"/>
    </source>
</evidence>
<keyword evidence="1" id="KW-1030">Host cell inner membrane</keyword>
<evidence type="ECO:0000313" key="3">
    <source>
        <dbReference type="Proteomes" id="UP000002876"/>
    </source>
</evidence>
<comment type="similarity">
    <text evidence="1">Belongs to the D29 holin family.</text>
</comment>
<keyword evidence="1" id="KW-0204">Cytolysis</keyword>
<feature type="transmembrane region" description="Helical" evidence="1">
    <location>
        <begin position="40"/>
        <end position="60"/>
    </location>
</feature>
<dbReference type="GO" id="GO:0140911">
    <property type="term" value="F:pore-forming activity"/>
    <property type="evidence" value="ECO:0007669"/>
    <property type="project" value="UniProtKB-UniRule"/>
</dbReference>
<keyword evidence="1" id="KW-1043">Host membrane</keyword>
<comment type="domain">
    <text evidence="1">The first transmembrane region undergoes a helix to beta-hairpin conformational change, which is responsible for its self-association and pore formation in the host membrane. The coiled coil region is required for host cell lysis and for cytotoxic activity. The C-terminus determines the size of the hole.</text>
</comment>
<name>I1V1E1_9CAUD</name>
<dbReference type="KEGG" id="vg:12978764"/>
<dbReference type="RefSeq" id="YP_006382929.1">
    <property type="nucleotide sequence ID" value="NC_017973.1"/>
</dbReference>
<organism evidence="2 3">
    <name type="scientific">Mycobacterium phage SWU1</name>
    <dbReference type="NCBI Taxonomy" id="1175504"/>
    <lineage>
        <taxon>Viruses</taxon>
        <taxon>Duplodnaviria</taxon>
        <taxon>Heunggongvirae</taxon>
        <taxon>Uroviricota</taxon>
        <taxon>Caudoviricetes</taxon>
        <taxon>Fromanvirus</taxon>
        <taxon>Fromanvirus SWU1</taxon>
    </lineage>
</organism>